<dbReference type="Gene3D" id="2.70.50.60">
    <property type="entry name" value="abc- transporter (atp binding component) like domain"/>
    <property type="match status" value="1"/>
</dbReference>
<dbReference type="CDD" id="cd10147">
    <property type="entry name" value="Wzt_C-like"/>
    <property type="match status" value="1"/>
</dbReference>
<comment type="similarity">
    <text evidence="1">Belongs to the ABC transporter superfamily.</text>
</comment>
<evidence type="ECO:0000256" key="4">
    <source>
        <dbReference type="ARBA" id="ARBA00022840"/>
    </source>
</evidence>
<organism evidence="6 7">
    <name type="scientific">Rhizobium anhuiense</name>
    <dbReference type="NCBI Taxonomy" id="1184720"/>
    <lineage>
        <taxon>Bacteria</taxon>
        <taxon>Pseudomonadati</taxon>
        <taxon>Pseudomonadota</taxon>
        <taxon>Alphaproteobacteria</taxon>
        <taxon>Hyphomicrobiales</taxon>
        <taxon>Rhizobiaceae</taxon>
        <taxon>Rhizobium/Agrobacterium group</taxon>
        <taxon>Rhizobium</taxon>
    </lineage>
</organism>
<dbReference type="InterPro" id="IPR003439">
    <property type="entry name" value="ABC_transporter-like_ATP-bd"/>
</dbReference>
<dbReference type="CDD" id="cd03220">
    <property type="entry name" value="ABC_KpsT_Wzt"/>
    <property type="match status" value="1"/>
</dbReference>
<dbReference type="Pfam" id="PF14524">
    <property type="entry name" value="Wzt_C"/>
    <property type="match status" value="1"/>
</dbReference>
<gene>
    <name evidence="6" type="ORF">CO662_34270</name>
</gene>
<dbReference type="InterPro" id="IPR029439">
    <property type="entry name" value="Wzt_C"/>
</dbReference>
<dbReference type="InterPro" id="IPR050683">
    <property type="entry name" value="Bact_Polysacc_Export_ATP-bd"/>
</dbReference>
<protein>
    <submittedName>
        <fullName evidence="6">Polysaccharide/polyol phosphate ABC transporter ATP-binding protein</fullName>
    </submittedName>
</protein>
<dbReference type="InterPro" id="IPR027417">
    <property type="entry name" value="P-loop_NTPase"/>
</dbReference>
<dbReference type="SMART" id="SM00382">
    <property type="entry name" value="AAA"/>
    <property type="match status" value="1"/>
</dbReference>
<dbReference type="GO" id="GO:0005524">
    <property type="term" value="F:ATP binding"/>
    <property type="evidence" value="ECO:0007669"/>
    <property type="project" value="UniProtKB-KW"/>
</dbReference>
<evidence type="ECO:0000256" key="3">
    <source>
        <dbReference type="ARBA" id="ARBA00022741"/>
    </source>
</evidence>
<dbReference type="PANTHER" id="PTHR46743:SF2">
    <property type="entry name" value="TEICHOIC ACIDS EXPORT ATP-BINDING PROTEIN TAGH"/>
    <property type="match status" value="1"/>
</dbReference>
<dbReference type="InterPro" id="IPR003593">
    <property type="entry name" value="AAA+_ATPase"/>
</dbReference>
<evidence type="ECO:0000256" key="1">
    <source>
        <dbReference type="ARBA" id="ARBA00005417"/>
    </source>
</evidence>
<keyword evidence="2" id="KW-0813">Transport</keyword>
<evidence type="ECO:0000256" key="2">
    <source>
        <dbReference type="ARBA" id="ARBA00022448"/>
    </source>
</evidence>
<evidence type="ECO:0000313" key="7">
    <source>
        <dbReference type="Proteomes" id="UP000219972"/>
    </source>
</evidence>
<dbReference type="Gene3D" id="3.40.50.300">
    <property type="entry name" value="P-loop containing nucleotide triphosphate hydrolases"/>
    <property type="match status" value="1"/>
</dbReference>
<dbReference type="SUPFAM" id="SSF52540">
    <property type="entry name" value="P-loop containing nucleoside triphosphate hydrolases"/>
    <property type="match status" value="1"/>
</dbReference>
<keyword evidence="7" id="KW-1185">Reference proteome</keyword>
<dbReference type="Pfam" id="PF00005">
    <property type="entry name" value="ABC_tran"/>
    <property type="match status" value="1"/>
</dbReference>
<feature type="domain" description="ABC transporter" evidence="5">
    <location>
        <begin position="52"/>
        <end position="278"/>
    </location>
</feature>
<dbReference type="PROSITE" id="PS50893">
    <property type="entry name" value="ABC_TRANSPORTER_2"/>
    <property type="match status" value="1"/>
</dbReference>
<dbReference type="InterPro" id="IPR015860">
    <property type="entry name" value="ABC_transpr_TagH-like"/>
</dbReference>
<reference evidence="6 7" key="1">
    <citation type="submission" date="2017-09" db="EMBL/GenBank/DDBJ databases">
        <title>Comparative genomics of rhizobia isolated from Phaseolus vulgaris in China.</title>
        <authorList>
            <person name="Tong W."/>
        </authorList>
    </citation>
    <scope>NUCLEOTIDE SEQUENCE [LARGE SCALE GENOMIC DNA]</scope>
    <source>
        <strain evidence="6 7">Y27</strain>
    </source>
</reference>
<evidence type="ECO:0000259" key="5">
    <source>
        <dbReference type="PROSITE" id="PS50893"/>
    </source>
</evidence>
<keyword evidence="4 6" id="KW-0067">ATP-binding</keyword>
<dbReference type="EMBL" id="NWSL01000042">
    <property type="protein sequence ID" value="PDS47568.1"/>
    <property type="molecule type" value="Genomic_DNA"/>
</dbReference>
<keyword evidence="3" id="KW-0547">Nucleotide-binding</keyword>
<proteinExistence type="inferred from homology"/>
<accession>A0ABX4J0A2</accession>
<name>A0ABX4J0A2_9HYPH</name>
<comment type="caution">
    <text evidence="6">The sequence shown here is derived from an EMBL/GenBank/DDBJ whole genome shotgun (WGS) entry which is preliminary data.</text>
</comment>
<dbReference type="PANTHER" id="PTHR46743">
    <property type="entry name" value="TEICHOIC ACIDS EXPORT ATP-BINDING PROTEIN TAGH"/>
    <property type="match status" value="1"/>
</dbReference>
<dbReference type="Proteomes" id="UP000219972">
    <property type="component" value="Unassembled WGS sequence"/>
</dbReference>
<evidence type="ECO:0000313" key="6">
    <source>
        <dbReference type="EMBL" id="PDS47568.1"/>
    </source>
</evidence>
<sequence>MDHCLVTRKRGDMVRCDGVFPPETTFRELLVTENSNVAIRVSGLGKMYRMYSRPSDLLWELLLRKTRHREHWALRDINFEVGKGEVVGVIGRNGAGKTTLLRIIAGTLDQTKGTVDVKGRVSAIMVLGTGFNMDLSGRENILLGGLVLGMTHDEIAAKTDDIVSFSGLQDFIDSPCREYSSGMVARLAFSIAVSVDPDILIVDEALSTGDMIFNAKSYARMREIAKSGATVLFVTHSLQQIYDLCDKAILLERGGVAAVGEPRTVGYLYEQKVHEEMAALNQTNAPVLQIGNWVSNESRKAEIVNVDVFSVTKTERTSRFKDGDEYLIRIAVKAYESVRSVSIGYDIRTQTGVQVYGFSTSNAGVEENLVAGETKEFTFWLRPSLNNGTYFLNVGIAENISDTDHSNHYSMMHFIGDSVTIEGITDSVFPGVSNMRGEFQKSKVMADERSLDK</sequence>